<dbReference type="EMBL" id="CP059075">
    <property type="protein sequence ID" value="QRE04558.1"/>
    <property type="molecule type" value="Genomic_DNA"/>
</dbReference>
<evidence type="ECO:0000259" key="1">
    <source>
        <dbReference type="Pfam" id="PF03009"/>
    </source>
</evidence>
<gene>
    <name evidence="2" type="ORF">H0H26_02865</name>
</gene>
<dbReference type="Pfam" id="PF03009">
    <property type="entry name" value="GDPD"/>
    <property type="match status" value="1"/>
</dbReference>
<protein>
    <recommendedName>
        <fullName evidence="1">GP-PDE domain-containing protein</fullName>
    </recommendedName>
</protein>
<dbReference type="GO" id="GO:0008081">
    <property type="term" value="F:phosphoric diester hydrolase activity"/>
    <property type="evidence" value="ECO:0007669"/>
    <property type="project" value="InterPro"/>
</dbReference>
<feature type="domain" description="GP-PDE" evidence="1">
    <location>
        <begin position="42"/>
        <end position="92"/>
    </location>
</feature>
<accession>A0A7U2NGF8</accession>
<evidence type="ECO:0000313" key="2">
    <source>
        <dbReference type="EMBL" id="QRE04558.1"/>
    </source>
</evidence>
<dbReference type="InterPro" id="IPR030395">
    <property type="entry name" value="GP_PDE_dom"/>
</dbReference>
<proteinExistence type="predicted"/>
<dbReference type="Proteomes" id="UP000596329">
    <property type="component" value="Chromosome"/>
</dbReference>
<dbReference type="GO" id="GO:0006629">
    <property type="term" value="P:lipid metabolic process"/>
    <property type="evidence" value="ECO:0007669"/>
    <property type="project" value="InterPro"/>
</dbReference>
<evidence type="ECO:0000313" key="3">
    <source>
        <dbReference type="Proteomes" id="UP000596329"/>
    </source>
</evidence>
<name>A0A7U2NGF8_FLAPS</name>
<dbReference type="SUPFAM" id="SSF51695">
    <property type="entry name" value="PLC-like phosphodiesterases"/>
    <property type="match status" value="1"/>
</dbReference>
<dbReference type="InterPro" id="IPR017946">
    <property type="entry name" value="PLC-like_Pdiesterase_TIM-brl"/>
</dbReference>
<reference evidence="2 3" key="1">
    <citation type="submission" date="2020-07" db="EMBL/GenBank/DDBJ databases">
        <title>Genomic characterization of Flavobacterium psychrophilum strains.</title>
        <authorList>
            <person name="Castillo D."/>
            <person name="Jorgensen J."/>
            <person name="Middelboe M."/>
        </authorList>
    </citation>
    <scope>NUCLEOTIDE SEQUENCE [LARGE SCALE GENOMIC DNA]</scope>
    <source>
        <strain evidence="2 3">FPS-R7</strain>
    </source>
</reference>
<sequence>MSSDNELRVIHNQTIDRAIKGFGFVKKKYFRSIKGIRDSNSNRNFKLLNSENVKLIQKEGFQIHTWAVNSPEGITFVQSLLIEGIISNFTDKI</sequence>
<dbReference type="AlphaFoldDB" id="A0A7U2NGF8"/>
<dbReference type="Gene3D" id="3.20.20.190">
    <property type="entry name" value="Phosphatidylinositol (PI) phosphodiesterase"/>
    <property type="match status" value="1"/>
</dbReference>
<dbReference type="RefSeq" id="WP_203096134.1">
    <property type="nucleotide sequence ID" value="NZ_CP059075.1"/>
</dbReference>
<organism evidence="2 3">
    <name type="scientific">Flavobacterium psychrophilum</name>
    <dbReference type="NCBI Taxonomy" id="96345"/>
    <lineage>
        <taxon>Bacteria</taxon>
        <taxon>Pseudomonadati</taxon>
        <taxon>Bacteroidota</taxon>
        <taxon>Flavobacteriia</taxon>
        <taxon>Flavobacteriales</taxon>
        <taxon>Flavobacteriaceae</taxon>
        <taxon>Flavobacterium</taxon>
    </lineage>
</organism>